<comment type="caution">
    <text evidence="1">The sequence shown here is derived from an EMBL/GenBank/DDBJ whole genome shotgun (WGS) entry which is preliminary data.</text>
</comment>
<reference evidence="1" key="2">
    <citation type="submission" date="2023-05" db="EMBL/GenBank/DDBJ databases">
        <authorList>
            <person name="Fouks B."/>
        </authorList>
    </citation>
    <scope>NUCLEOTIDE SEQUENCE</scope>
    <source>
        <strain evidence="1">Stay&amp;Tobe</strain>
        <tissue evidence="1">Testes</tissue>
    </source>
</reference>
<protein>
    <submittedName>
        <fullName evidence="1">Uncharacterized protein</fullName>
    </submittedName>
</protein>
<evidence type="ECO:0000313" key="2">
    <source>
        <dbReference type="Proteomes" id="UP001233999"/>
    </source>
</evidence>
<dbReference type="Proteomes" id="UP001233999">
    <property type="component" value="Unassembled WGS sequence"/>
</dbReference>
<feature type="non-terminal residue" evidence="1">
    <location>
        <position position="1"/>
    </location>
</feature>
<gene>
    <name evidence="1" type="ORF">L9F63_022964</name>
</gene>
<keyword evidence="2" id="KW-1185">Reference proteome</keyword>
<proteinExistence type="predicted"/>
<name>A0AAD7ZLP4_DIPPU</name>
<sequence>YSRIVEWSWILGMVDTTTNEMRMAICSDNSSDAVILFNLISQHVEVTSTIHTDAALKQCSSPRPGSRSPWTNCGAVKRRATWRTT</sequence>
<reference evidence="1" key="1">
    <citation type="journal article" date="2023" name="IScience">
        <title>Live-bearing cockroach genome reveals convergent evolutionary mechanisms linked to viviparity in insects and beyond.</title>
        <authorList>
            <person name="Fouks B."/>
            <person name="Harrison M.C."/>
            <person name="Mikhailova A.A."/>
            <person name="Marchal E."/>
            <person name="English S."/>
            <person name="Carruthers M."/>
            <person name="Jennings E.C."/>
            <person name="Chiamaka E.L."/>
            <person name="Frigard R.A."/>
            <person name="Pippel M."/>
            <person name="Attardo G.M."/>
            <person name="Benoit J.B."/>
            <person name="Bornberg-Bauer E."/>
            <person name="Tobe S.S."/>
        </authorList>
    </citation>
    <scope>NUCLEOTIDE SEQUENCE</scope>
    <source>
        <strain evidence="1">Stay&amp;Tobe</strain>
    </source>
</reference>
<dbReference type="EMBL" id="JASPKZ010007764">
    <property type="protein sequence ID" value="KAJ9582697.1"/>
    <property type="molecule type" value="Genomic_DNA"/>
</dbReference>
<accession>A0AAD7ZLP4</accession>
<evidence type="ECO:0000313" key="1">
    <source>
        <dbReference type="EMBL" id="KAJ9582697.1"/>
    </source>
</evidence>
<dbReference type="AlphaFoldDB" id="A0AAD7ZLP4"/>
<organism evidence="1 2">
    <name type="scientific">Diploptera punctata</name>
    <name type="common">Pacific beetle cockroach</name>
    <dbReference type="NCBI Taxonomy" id="6984"/>
    <lineage>
        <taxon>Eukaryota</taxon>
        <taxon>Metazoa</taxon>
        <taxon>Ecdysozoa</taxon>
        <taxon>Arthropoda</taxon>
        <taxon>Hexapoda</taxon>
        <taxon>Insecta</taxon>
        <taxon>Pterygota</taxon>
        <taxon>Neoptera</taxon>
        <taxon>Polyneoptera</taxon>
        <taxon>Dictyoptera</taxon>
        <taxon>Blattodea</taxon>
        <taxon>Blaberoidea</taxon>
        <taxon>Blaberidae</taxon>
        <taxon>Diplopterinae</taxon>
        <taxon>Diploptera</taxon>
    </lineage>
</organism>